<evidence type="ECO:0000259" key="9">
    <source>
        <dbReference type="PROSITE" id="PS51352"/>
    </source>
</evidence>
<dbReference type="InterPro" id="IPR013766">
    <property type="entry name" value="Thioredoxin_domain"/>
</dbReference>
<comment type="subcellular location">
    <subcellularLocation>
        <location evidence="1">Cell membrane</location>
        <topology evidence="1">Multi-pass membrane protein</topology>
    </subcellularLocation>
</comment>
<evidence type="ECO:0000256" key="1">
    <source>
        <dbReference type="ARBA" id="ARBA00004651"/>
    </source>
</evidence>
<comment type="similarity">
    <text evidence="2">Belongs to the DsbD family.</text>
</comment>
<dbReference type="Proteomes" id="UP000767291">
    <property type="component" value="Unassembled WGS sequence"/>
</dbReference>
<dbReference type="PROSITE" id="PS00194">
    <property type="entry name" value="THIOREDOXIN_1"/>
    <property type="match status" value="1"/>
</dbReference>
<evidence type="ECO:0000256" key="4">
    <source>
        <dbReference type="ARBA" id="ARBA00022692"/>
    </source>
</evidence>
<proteinExistence type="inferred from homology"/>
<keyword evidence="3" id="KW-1003">Cell membrane</keyword>
<feature type="domain" description="Thioredoxin" evidence="9">
    <location>
        <begin position="293"/>
        <end position="435"/>
    </location>
</feature>
<dbReference type="PROSITE" id="PS51352">
    <property type="entry name" value="THIOREDOXIN_2"/>
    <property type="match status" value="1"/>
</dbReference>
<evidence type="ECO:0000313" key="10">
    <source>
        <dbReference type="EMBL" id="MBP1855250.1"/>
    </source>
</evidence>
<protein>
    <submittedName>
        <fullName evidence="10">Cytochrome c-type biogenesis protein</fullName>
    </submittedName>
</protein>
<dbReference type="InterPro" id="IPR000866">
    <property type="entry name" value="AhpC/TSA"/>
</dbReference>
<dbReference type="InterPro" id="IPR036249">
    <property type="entry name" value="Thioredoxin-like_sf"/>
</dbReference>
<keyword evidence="5 8" id="KW-1133">Transmembrane helix</keyword>
<keyword evidence="4 8" id="KW-0812">Transmembrane</keyword>
<feature type="transmembrane region" description="Helical" evidence="8">
    <location>
        <begin position="95"/>
        <end position="117"/>
    </location>
</feature>
<organism evidence="10 11">
    <name type="scientific">Metaclostridioides mangenotii</name>
    <dbReference type="NCBI Taxonomy" id="1540"/>
    <lineage>
        <taxon>Bacteria</taxon>
        <taxon>Bacillati</taxon>
        <taxon>Bacillota</taxon>
        <taxon>Clostridia</taxon>
        <taxon>Peptostreptococcales</taxon>
        <taxon>Peptostreptococcaceae</taxon>
        <taxon>Metaclostridioides</taxon>
    </lineage>
</organism>
<dbReference type="InterPro" id="IPR003834">
    <property type="entry name" value="Cyt_c_assmbl_TM_dom"/>
</dbReference>
<dbReference type="Gene3D" id="3.40.30.10">
    <property type="entry name" value="Glutaredoxin"/>
    <property type="match status" value="1"/>
</dbReference>
<sequence>MFENILSIGNINFFLVFVEGIISFFSPCVIPLIPIYMSYLAGNAKKEDLNGNITYERGKVLFHTLFFVLGISVSFFILGLSFSALGRFFSDNKLIFSRIGGIIIIVLGLIQIGFINFNFLNRNFKININQNLRKMNPIVAFIMGFTFSFAWTPCVGPVLSSVLILASSAKSAIAGNVLVLVYTIGFIIPFIFLGLFTTQALQFIDKKKHIVKYTIKIGGVILIIMGVMTYTGWINSLTGYLNTNTNQSNISQKSDKNDTNGSNKNDSNTENKDDKNNSDSQNGVADSNSDEAEPGEMPAFDFTLLDQNGKEHKLSDYKGKVVFLNFWATWCPPCKEEMPHIEELYKEYNLNKEEVVILGVTGTHDQSEKDVFDYLDQNNYTFPTVIDKTGEVFDNYNINSYPTTFMIDKDGKIYGYTVGALNKDIMKQIIGQTLESKK</sequence>
<dbReference type="InterPro" id="IPR051790">
    <property type="entry name" value="Cytochrome_c-biogenesis_DsbD"/>
</dbReference>
<keyword evidence="11" id="KW-1185">Reference proteome</keyword>
<evidence type="ECO:0000256" key="5">
    <source>
        <dbReference type="ARBA" id="ARBA00022989"/>
    </source>
</evidence>
<feature type="transmembrane region" description="Helical" evidence="8">
    <location>
        <begin position="60"/>
        <end position="83"/>
    </location>
</feature>
<dbReference type="CDD" id="cd02966">
    <property type="entry name" value="TlpA_like_family"/>
    <property type="match status" value="1"/>
</dbReference>
<evidence type="ECO:0000313" key="11">
    <source>
        <dbReference type="Proteomes" id="UP000767291"/>
    </source>
</evidence>
<gene>
    <name evidence="10" type="ORF">J2Z43_001643</name>
</gene>
<dbReference type="PANTHER" id="PTHR31272">
    <property type="entry name" value="CYTOCHROME C-TYPE BIOGENESIS PROTEIN HI_1454-RELATED"/>
    <property type="match status" value="1"/>
</dbReference>
<feature type="transmembrane region" description="Helical" evidence="8">
    <location>
        <begin position="172"/>
        <end position="196"/>
    </location>
</feature>
<dbReference type="InterPro" id="IPR017937">
    <property type="entry name" value="Thioredoxin_CS"/>
</dbReference>
<feature type="compositionally biased region" description="Basic and acidic residues" evidence="7">
    <location>
        <begin position="267"/>
        <end position="277"/>
    </location>
</feature>
<feature type="transmembrane region" description="Helical" evidence="8">
    <location>
        <begin position="12"/>
        <end position="39"/>
    </location>
</feature>
<evidence type="ECO:0000256" key="8">
    <source>
        <dbReference type="SAM" id="Phobius"/>
    </source>
</evidence>
<feature type="transmembrane region" description="Helical" evidence="8">
    <location>
        <begin position="217"/>
        <end position="241"/>
    </location>
</feature>
<dbReference type="SUPFAM" id="SSF52833">
    <property type="entry name" value="Thioredoxin-like"/>
    <property type="match status" value="1"/>
</dbReference>
<accession>A0ABS4EBC5</accession>
<dbReference type="PANTHER" id="PTHR31272:SF4">
    <property type="entry name" value="CYTOCHROME C-TYPE BIOGENESIS PROTEIN HI_1454-RELATED"/>
    <property type="match status" value="1"/>
</dbReference>
<reference evidence="10 11" key="1">
    <citation type="submission" date="2021-03" db="EMBL/GenBank/DDBJ databases">
        <title>Genomic Encyclopedia of Type Strains, Phase IV (KMG-IV): sequencing the most valuable type-strain genomes for metagenomic binning, comparative biology and taxonomic classification.</title>
        <authorList>
            <person name="Goeker M."/>
        </authorList>
    </citation>
    <scope>NUCLEOTIDE SEQUENCE [LARGE SCALE GENOMIC DNA]</scope>
    <source>
        <strain evidence="10 11">DSM 1289</strain>
    </source>
</reference>
<evidence type="ECO:0000256" key="7">
    <source>
        <dbReference type="SAM" id="MobiDB-lite"/>
    </source>
</evidence>
<keyword evidence="6 8" id="KW-0472">Membrane</keyword>
<dbReference type="EMBL" id="JAGGJX010000002">
    <property type="protein sequence ID" value="MBP1855250.1"/>
    <property type="molecule type" value="Genomic_DNA"/>
</dbReference>
<dbReference type="Pfam" id="PF00578">
    <property type="entry name" value="AhpC-TSA"/>
    <property type="match status" value="1"/>
</dbReference>
<feature type="region of interest" description="Disordered" evidence="7">
    <location>
        <begin position="248"/>
        <end position="296"/>
    </location>
</feature>
<feature type="transmembrane region" description="Helical" evidence="8">
    <location>
        <begin position="138"/>
        <end position="166"/>
    </location>
</feature>
<name>A0ABS4EBC5_9FIRM</name>
<evidence type="ECO:0000256" key="2">
    <source>
        <dbReference type="ARBA" id="ARBA00006143"/>
    </source>
</evidence>
<evidence type="ECO:0000256" key="6">
    <source>
        <dbReference type="ARBA" id="ARBA00023136"/>
    </source>
</evidence>
<evidence type="ECO:0000256" key="3">
    <source>
        <dbReference type="ARBA" id="ARBA00022475"/>
    </source>
</evidence>
<dbReference type="RefSeq" id="WP_209456698.1">
    <property type="nucleotide sequence ID" value="NZ_BAAACS010000002.1"/>
</dbReference>
<dbReference type="Pfam" id="PF02683">
    <property type="entry name" value="DsbD_TM"/>
    <property type="match status" value="1"/>
</dbReference>
<comment type="caution">
    <text evidence="10">The sequence shown here is derived from an EMBL/GenBank/DDBJ whole genome shotgun (WGS) entry which is preliminary data.</text>
</comment>